<dbReference type="InterPro" id="IPR002938">
    <property type="entry name" value="FAD-bd"/>
</dbReference>
<reference evidence="3 4" key="1">
    <citation type="submission" date="2019-12" db="EMBL/GenBank/DDBJ databases">
        <title>Genomic-based taxomic classification of the family Erythrobacteraceae.</title>
        <authorList>
            <person name="Xu L."/>
        </authorList>
    </citation>
    <scope>NUCLEOTIDE SEQUENCE [LARGE SCALE GENOMIC DNA]</scope>
    <source>
        <strain evidence="3 4">JCM 17468</strain>
    </source>
</reference>
<organism evidence="3 4">
    <name type="scientific">Qipengyuania pelagi</name>
    <dbReference type="NCBI Taxonomy" id="994320"/>
    <lineage>
        <taxon>Bacteria</taxon>
        <taxon>Pseudomonadati</taxon>
        <taxon>Pseudomonadota</taxon>
        <taxon>Alphaproteobacteria</taxon>
        <taxon>Sphingomonadales</taxon>
        <taxon>Erythrobacteraceae</taxon>
        <taxon>Qipengyuania</taxon>
    </lineage>
</organism>
<keyword evidence="1" id="KW-0560">Oxidoreductase</keyword>
<accession>A0A844Y8R2</accession>
<evidence type="ECO:0000313" key="4">
    <source>
        <dbReference type="Proteomes" id="UP000430272"/>
    </source>
</evidence>
<dbReference type="EMBL" id="WTYD01000001">
    <property type="protein sequence ID" value="MXO53787.1"/>
    <property type="molecule type" value="Genomic_DNA"/>
</dbReference>
<name>A0A844Y8R2_9SPHN</name>
<dbReference type="GO" id="GO:0071949">
    <property type="term" value="F:FAD binding"/>
    <property type="evidence" value="ECO:0007669"/>
    <property type="project" value="InterPro"/>
</dbReference>
<dbReference type="PRINTS" id="PR00420">
    <property type="entry name" value="RNGMNOXGNASE"/>
</dbReference>
<dbReference type="InterPro" id="IPR050631">
    <property type="entry name" value="PheA/TfdB_FAD_monoxygenase"/>
</dbReference>
<dbReference type="SUPFAM" id="SSF51905">
    <property type="entry name" value="FAD/NAD(P)-binding domain"/>
    <property type="match status" value="1"/>
</dbReference>
<proteinExistence type="predicted"/>
<keyword evidence="4" id="KW-1185">Reference proteome</keyword>
<dbReference type="OrthoDB" id="9791689at2"/>
<sequence length="415" mass="45502">MPEQGSASKVPNHSELPVIVVGGGPAGIFAGMLLARAGVKVTVLEKHADFFRDFRGDTVHPSTLDLFHQLGWLDELLEIEHSKVERIGLRIAGEQRAIADFRHLPVPAPYIAMMPQWDLLDFLTGKARRYPGFELRTGTEAVAAHKDGKGRISAVETKAGEVLPARLVIAADGRRSIMREEAALPLERIGAPMDVLWFRLDRPEALGPESFGSLAAGKFLVLINRRTYLQCAFLIPKGTADEIRAQGIEAFRNRLHGLVPELDGAIAAFSDMDEVKLLSVALDRLTRWNRDGLLAIGDAAHAMSPIGGVGINVAVQDAVVAANVLAAPLARGDNPDPLLPRVQQLRARSVHYTQKMQKLVQDRIIWPILQRDQPIDRAPLPVRLIDRVGPLQRVPAKLIGLGIDRPHIESPDAYE</sequence>
<feature type="domain" description="FAD-binding" evidence="2">
    <location>
        <begin position="16"/>
        <end position="340"/>
    </location>
</feature>
<dbReference type="PANTHER" id="PTHR43476:SF5">
    <property type="entry name" value="FAD-DEPENDENT MONOOXYGENASE"/>
    <property type="match status" value="1"/>
</dbReference>
<dbReference type="Pfam" id="PF01494">
    <property type="entry name" value="FAD_binding_3"/>
    <property type="match status" value="1"/>
</dbReference>
<dbReference type="InterPro" id="IPR036188">
    <property type="entry name" value="FAD/NAD-bd_sf"/>
</dbReference>
<dbReference type="Gene3D" id="3.50.50.60">
    <property type="entry name" value="FAD/NAD(P)-binding domain"/>
    <property type="match status" value="2"/>
</dbReference>
<evidence type="ECO:0000313" key="3">
    <source>
        <dbReference type="EMBL" id="MXO53787.1"/>
    </source>
</evidence>
<dbReference type="AlphaFoldDB" id="A0A844Y8R2"/>
<dbReference type="PANTHER" id="PTHR43476">
    <property type="entry name" value="3-(3-HYDROXY-PHENYL)PROPIONATE/3-HYDROXYCINNAMIC ACID HYDROXYLASE"/>
    <property type="match status" value="1"/>
</dbReference>
<comment type="caution">
    <text evidence="3">The sequence shown here is derived from an EMBL/GenBank/DDBJ whole genome shotgun (WGS) entry which is preliminary data.</text>
</comment>
<evidence type="ECO:0000259" key="2">
    <source>
        <dbReference type="Pfam" id="PF01494"/>
    </source>
</evidence>
<protein>
    <submittedName>
        <fullName evidence="3">NAD(P)-binding protein</fullName>
    </submittedName>
</protein>
<dbReference type="NCBIfam" id="NF004834">
    <property type="entry name" value="PRK06185.1-3"/>
    <property type="match status" value="1"/>
</dbReference>
<evidence type="ECO:0000256" key="1">
    <source>
        <dbReference type="ARBA" id="ARBA00023002"/>
    </source>
</evidence>
<dbReference type="Proteomes" id="UP000430272">
    <property type="component" value="Unassembled WGS sequence"/>
</dbReference>
<dbReference type="GO" id="GO:0016491">
    <property type="term" value="F:oxidoreductase activity"/>
    <property type="evidence" value="ECO:0007669"/>
    <property type="project" value="UniProtKB-KW"/>
</dbReference>
<gene>
    <name evidence="3" type="ORF">GRI47_07180</name>
</gene>